<evidence type="ECO:0000259" key="3">
    <source>
        <dbReference type="Pfam" id="PF03081"/>
    </source>
</evidence>
<dbReference type="EMBL" id="JACMSC010000003">
    <property type="protein sequence ID" value="KAG6526970.1"/>
    <property type="molecule type" value="Genomic_DNA"/>
</dbReference>
<dbReference type="GO" id="GO:0005546">
    <property type="term" value="F:phosphatidylinositol-4,5-bisphosphate binding"/>
    <property type="evidence" value="ECO:0007669"/>
    <property type="project" value="InterPro"/>
</dbReference>
<proteinExistence type="inferred from homology"/>
<dbReference type="Pfam" id="PF20669">
    <property type="entry name" value="Exo70_N"/>
    <property type="match status" value="1"/>
</dbReference>
<dbReference type="AlphaFoldDB" id="A0A8J5LNK6"/>
<comment type="similarity">
    <text evidence="1">Belongs to the EXO70 family.</text>
</comment>
<accession>A0A8J5LNK6</accession>
<sequence length="634" mass="68963">MARKSLRSLLPSYSFGRRGGSPESSPRPAPQQQRRRVSDDVIEKWVAAAEALVAKWDRDVGSAAVLFCDDHREEARAFLDAVGDLQRAMLSFVSGAGGVAAAESSHAALVSAQSMMQAAMRRLEKEFRRILTDNRYFCRDLKAVSVRSSSRLSASEDGDDSSVGRADDSAGEVENAAAVAVAMGDLRAIAETMVSAGYRKECVKVYKLLRKSVVDEELRRLKFDSLSPNSQVRKLDWAALEIKIRSWLSAAPAAFSTLFSGERILLEHVFAGCDSIRDAVFGEIANDAAVHFLRLPEAVAKSKRSRDKTARLLDLYDAVSELLPEVNSLFSFDSTSAVREQALASLSKLGETIRTTVADFEEALLKENSKFLFPGGGIHPLTRRAMDYIAVLADYKTSLAEIFDGSHTTANPLSPSISEPRQAGSEVARLLARLMLALNCKLDAKAAAYGDAALSHLFLANNFQYVANRARACSLSGVLGEEWAARHEGKARQHAEGYERAAWGKVAAAVPAREVAPGEARERMRAFSAGLEGACAAQEGWVVVDSRMREDVSAVVRGMILPAYRSFHERWRSTPEVATVARFSPEEVGVRIADLFAGSDDGPDPNSYSSYRIGHDSDSSRSDGSGSSRHSRSV</sequence>
<dbReference type="InterPro" id="IPR004140">
    <property type="entry name" value="Exo70"/>
</dbReference>
<dbReference type="GO" id="GO:0006887">
    <property type="term" value="P:exocytosis"/>
    <property type="evidence" value="ECO:0007669"/>
    <property type="project" value="UniProtKB-KW"/>
</dbReference>
<feature type="region of interest" description="Disordered" evidence="2">
    <location>
        <begin position="1"/>
        <end position="36"/>
    </location>
</feature>
<dbReference type="OrthoDB" id="1922221at2759"/>
<protein>
    <recommendedName>
        <fullName evidence="1">Exocyst subunit Exo70 family protein</fullName>
    </recommendedName>
</protein>
<name>A0A8J5LNK6_ZINOF</name>
<feature type="region of interest" description="Disordered" evidence="2">
    <location>
        <begin position="596"/>
        <end position="634"/>
    </location>
</feature>
<organism evidence="4 5">
    <name type="scientific">Zingiber officinale</name>
    <name type="common">Ginger</name>
    <name type="synonym">Amomum zingiber</name>
    <dbReference type="NCBI Taxonomy" id="94328"/>
    <lineage>
        <taxon>Eukaryota</taxon>
        <taxon>Viridiplantae</taxon>
        <taxon>Streptophyta</taxon>
        <taxon>Embryophyta</taxon>
        <taxon>Tracheophyta</taxon>
        <taxon>Spermatophyta</taxon>
        <taxon>Magnoliopsida</taxon>
        <taxon>Liliopsida</taxon>
        <taxon>Zingiberales</taxon>
        <taxon>Zingiberaceae</taxon>
        <taxon>Zingiber</taxon>
    </lineage>
</organism>
<comment type="caution">
    <text evidence="4">The sequence shown here is derived from an EMBL/GenBank/DDBJ whole genome shotgun (WGS) entry which is preliminary data.</text>
</comment>
<dbReference type="PANTHER" id="PTHR12542">
    <property type="entry name" value="EXOCYST COMPLEX PROTEIN EXO70"/>
    <property type="match status" value="1"/>
</dbReference>
<keyword evidence="1" id="KW-0268">Exocytosis</keyword>
<evidence type="ECO:0000256" key="2">
    <source>
        <dbReference type="SAM" id="MobiDB-lite"/>
    </source>
</evidence>
<dbReference type="GO" id="GO:0000145">
    <property type="term" value="C:exocyst"/>
    <property type="evidence" value="ECO:0007669"/>
    <property type="project" value="InterPro"/>
</dbReference>
<dbReference type="PANTHER" id="PTHR12542:SF17">
    <property type="entry name" value="EXOCYST SUBUNIT EXO70 FAMILY PROTEIN"/>
    <property type="match status" value="1"/>
</dbReference>
<evidence type="ECO:0000313" key="4">
    <source>
        <dbReference type="EMBL" id="KAG6526970.1"/>
    </source>
</evidence>
<dbReference type="Pfam" id="PF03081">
    <property type="entry name" value="Exo70_C"/>
    <property type="match status" value="1"/>
</dbReference>
<evidence type="ECO:0000256" key="1">
    <source>
        <dbReference type="RuleBase" id="RU365026"/>
    </source>
</evidence>
<dbReference type="InterPro" id="IPR046364">
    <property type="entry name" value="Exo70_C"/>
</dbReference>
<feature type="compositionally biased region" description="Low complexity" evidence="2">
    <location>
        <begin position="21"/>
        <end position="32"/>
    </location>
</feature>
<gene>
    <name evidence="4" type="ORF">ZIOFF_009057</name>
</gene>
<feature type="domain" description="Exocyst complex subunit Exo70 C-terminal" evidence="3">
    <location>
        <begin position="246"/>
        <end position="592"/>
    </location>
</feature>
<dbReference type="GO" id="GO:0015031">
    <property type="term" value="P:protein transport"/>
    <property type="evidence" value="ECO:0007669"/>
    <property type="project" value="UniProtKB-KW"/>
</dbReference>
<evidence type="ECO:0000313" key="5">
    <source>
        <dbReference type="Proteomes" id="UP000734854"/>
    </source>
</evidence>
<keyword evidence="1" id="KW-0813">Transport</keyword>
<dbReference type="Proteomes" id="UP000734854">
    <property type="component" value="Unassembled WGS sequence"/>
</dbReference>
<comment type="function">
    <text evidence="1">Component of the exocyst complex.</text>
</comment>
<keyword evidence="1" id="KW-0653">Protein transport</keyword>
<reference evidence="4 5" key="1">
    <citation type="submission" date="2020-08" db="EMBL/GenBank/DDBJ databases">
        <title>Plant Genome Project.</title>
        <authorList>
            <person name="Zhang R.-G."/>
        </authorList>
    </citation>
    <scope>NUCLEOTIDE SEQUENCE [LARGE SCALE GENOMIC DNA]</scope>
    <source>
        <tissue evidence="4">Rhizome</tissue>
    </source>
</reference>
<keyword evidence="5" id="KW-1185">Reference proteome</keyword>